<reference evidence="1 2" key="1">
    <citation type="submission" date="2021-11" db="EMBL/GenBank/DDBJ databases">
        <title>Seasonal and diel survey of microbial diversity of the Tyrrhenian coast.</title>
        <authorList>
            <person name="Gattoni G."/>
            <person name="Corral P."/>
        </authorList>
    </citation>
    <scope>NUCLEOTIDE SEQUENCE [LARGE SCALE GENOMIC DNA]</scope>
    <source>
        <strain evidence="1 2">Mr9</strain>
    </source>
</reference>
<dbReference type="EMBL" id="JAJGMW010000011">
    <property type="protein sequence ID" value="MCC4213098.1"/>
    <property type="molecule type" value="Genomic_DNA"/>
</dbReference>
<gene>
    <name evidence="1" type="ORF">LLW17_10245</name>
</gene>
<proteinExistence type="predicted"/>
<sequence length="280" mass="30829">MIIFLGLGTVVFAQDSTLVGTLDYQLIPASKEVGSTSQLQVALNVPVNLGNLKLAFTPGLRHYNFDYWDNAPFDFTLFEQVNNAFVSMTAGYSFNSNLKLQTTAEASWASGINVEEMVVTGSSSLIYKWGLVNPARLRFGLQYDSPLGNLSLLPLIEIAFQTSKFKVNLGFPNSQISYPLSAAGTLSTSFSFTGDYFYIPKEVALNGYTMTKAGLSRQQLGLDYTYRVDDSWGFSLGGGYLFTNDLRLYGSQSDTDYKLNMGAGPIFSAGIKFNFPKYKL</sequence>
<evidence type="ECO:0008006" key="3">
    <source>
        <dbReference type="Google" id="ProtNLM"/>
    </source>
</evidence>
<dbReference type="Proteomes" id="UP001197770">
    <property type="component" value="Unassembled WGS sequence"/>
</dbReference>
<accession>A0ABS8GWZ3</accession>
<dbReference type="RefSeq" id="WP_228230163.1">
    <property type="nucleotide sequence ID" value="NZ_JAJGMW010000011.1"/>
</dbReference>
<protein>
    <recommendedName>
        <fullName evidence="3">Outer membrane protein beta-barrel domain-containing protein</fullName>
    </recommendedName>
</protein>
<name>A0ABS8GWZ3_9FLAO</name>
<evidence type="ECO:0000313" key="2">
    <source>
        <dbReference type="Proteomes" id="UP001197770"/>
    </source>
</evidence>
<comment type="caution">
    <text evidence="1">The sequence shown here is derived from an EMBL/GenBank/DDBJ whole genome shotgun (WGS) entry which is preliminary data.</text>
</comment>
<keyword evidence="2" id="KW-1185">Reference proteome</keyword>
<evidence type="ECO:0000313" key="1">
    <source>
        <dbReference type="EMBL" id="MCC4213098.1"/>
    </source>
</evidence>
<organism evidence="1 2">
    <name type="scientific">Leeuwenhoekiella parthenopeia</name>
    <dbReference type="NCBI Taxonomy" id="2890320"/>
    <lineage>
        <taxon>Bacteria</taxon>
        <taxon>Pseudomonadati</taxon>
        <taxon>Bacteroidota</taxon>
        <taxon>Flavobacteriia</taxon>
        <taxon>Flavobacteriales</taxon>
        <taxon>Flavobacteriaceae</taxon>
        <taxon>Leeuwenhoekiella</taxon>
    </lineage>
</organism>